<evidence type="ECO:0000313" key="1">
    <source>
        <dbReference type="EMBL" id="SHH52432.1"/>
    </source>
</evidence>
<organism evidence="1 2">
    <name type="scientific">Stutzerimonas xanthomarina DSM 18231</name>
    <dbReference type="NCBI Taxonomy" id="1403346"/>
    <lineage>
        <taxon>Bacteria</taxon>
        <taxon>Pseudomonadati</taxon>
        <taxon>Pseudomonadota</taxon>
        <taxon>Gammaproteobacteria</taxon>
        <taxon>Pseudomonadales</taxon>
        <taxon>Pseudomonadaceae</taxon>
        <taxon>Stutzerimonas</taxon>
    </lineage>
</organism>
<accession>A0A1M5TNU6</accession>
<gene>
    <name evidence="1" type="ORF">SAMN02744645_4019</name>
</gene>
<dbReference type="EMBL" id="FQXA01000008">
    <property type="protein sequence ID" value="SHH52432.1"/>
    <property type="molecule type" value="Genomic_DNA"/>
</dbReference>
<sequence>MLLWKLATAALAITLLLVGCGRDDPEAALQAAVETLQNRIENKDTSQLLDVVHTEFSANRELDRDWVRRTAALMFLRHRSVSVIALNNRSWIDPTYPDKGYSEAQIALTGAEGWLPQRLGHYDVRLEWWLTDGEWQLARLNWE</sequence>
<evidence type="ECO:0000313" key="2">
    <source>
        <dbReference type="Proteomes" id="UP000184000"/>
    </source>
</evidence>
<dbReference type="GeneID" id="98636442"/>
<evidence type="ECO:0008006" key="3">
    <source>
        <dbReference type="Google" id="ProtNLM"/>
    </source>
</evidence>
<name>A0A1M5TNU6_9GAMM</name>
<protein>
    <recommendedName>
        <fullName evidence="3">DUF4440 domain-containing protein</fullName>
    </recommendedName>
</protein>
<reference evidence="1 2" key="1">
    <citation type="submission" date="2016-11" db="EMBL/GenBank/DDBJ databases">
        <authorList>
            <person name="Jaros S."/>
            <person name="Januszkiewicz K."/>
            <person name="Wedrychowicz H."/>
        </authorList>
    </citation>
    <scope>NUCLEOTIDE SEQUENCE [LARGE SCALE GENOMIC DNA]</scope>
    <source>
        <strain evidence="1 2">DSM 18231</strain>
    </source>
</reference>
<dbReference type="AlphaFoldDB" id="A0A1M5TNU6"/>
<dbReference type="PROSITE" id="PS51257">
    <property type="entry name" value="PROKAR_LIPOPROTEIN"/>
    <property type="match status" value="1"/>
</dbReference>
<dbReference type="RefSeq" id="WP_073303436.1">
    <property type="nucleotide sequence ID" value="NZ_FQXA01000008.1"/>
</dbReference>
<dbReference type="Proteomes" id="UP000184000">
    <property type="component" value="Unassembled WGS sequence"/>
</dbReference>
<proteinExistence type="predicted"/>